<accession>A0A412AUZ7</accession>
<protein>
    <submittedName>
        <fullName evidence="2">Uncharacterized protein</fullName>
    </submittedName>
</protein>
<evidence type="ECO:0000313" key="2">
    <source>
        <dbReference type="EMBL" id="RGQ36142.1"/>
    </source>
</evidence>
<name>A0A412AUZ7_9FIRM</name>
<dbReference type="Proteomes" id="UP000284751">
    <property type="component" value="Unassembled WGS sequence"/>
</dbReference>
<gene>
    <name evidence="2" type="ORF">DWY99_11815</name>
</gene>
<organism evidence="2 3">
    <name type="scientific">[Clostridium] leptum</name>
    <dbReference type="NCBI Taxonomy" id="1535"/>
    <lineage>
        <taxon>Bacteria</taxon>
        <taxon>Bacillati</taxon>
        <taxon>Bacillota</taxon>
        <taxon>Clostridia</taxon>
        <taxon>Eubacteriales</taxon>
        <taxon>Oscillospiraceae</taxon>
        <taxon>Oscillospiraceae incertae sedis</taxon>
    </lineage>
</organism>
<evidence type="ECO:0000256" key="1">
    <source>
        <dbReference type="SAM" id="MobiDB-lite"/>
    </source>
</evidence>
<proteinExistence type="predicted"/>
<feature type="region of interest" description="Disordered" evidence="1">
    <location>
        <begin position="44"/>
        <end position="66"/>
    </location>
</feature>
<reference evidence="2 3" key="1">
    <citation type="submission" date="2018-08" db="EMBL/GenBank/DDBJ databases">
        <title>A genome reference for cultivated species of the human gut microbiota.</title>
        <authorList>
            <person name="Zou Y."/>
            <person name="Xue W."/>
            <person name="Luo G."/>
        </authorList>
    </citation>
    <scope>NUCLEOTIDE SEQUENCE [LARGE SCALE GENOMIC DNA]</scope>
    <source>
        <strain evidence="2 3">AF28-26</strain>
    </source>
</reference>
<evidence type="ECO:0000313" key="3">
    <source>
        <dbReference type="Proteomes" id="UP000284751"/>
    </source>
</evidence>
<comment type="caution">
    <text evidence="2">The sequence shown here is derived from an EMBL/GenBank/DDBJ whole genome shotgun (WGS) entry which is preliminary data.</text>
</comment>
<dbReference type="EMBL" id="QRTC01000057">
    <property type="protein sequence ID" value="RGQ36142.1"/>
    <property type="molecule type" value="Genomic_DNA"/>
</dbReference>
<sequence length="100" mass="11044">MFSYFRNAKAPRYCKNNFPPRNTAESRSRHIADWLIAPKALPQQAPRQLPAVSAEGSKKRKKVQDPLPVSACLRETAHKKAVCRSFGNGRAVPAGGASRK</sequence>
<dbReference type="AlphaFoldDB" id="A0A412AUZ7"/>